<dbReference type="Proteomes" id="UP000244406">
    <property type="component" value="Unassembled WGS sequence"/>
</dbReference>
<sequence length="179" mass="17888">MKFSVPIVLAAAASAVSAADSSISGSSSWTHTTTVTNNGMTYTKTGTELYTGQPTTEPTSGTYTFTVMKGDYTKLITNTYGQATTVSTDMLVVGPDETYSRPVSQVVHTTEVSSWFSSHSTENSAASASAAGKPTGSSSKSSSQSSSGSSSSGSSSGAAGSLQYGAGVGAFGVAAALLL</sequence>
<proteinExistence type="predicted"/>
<dbReference type="VEuPathDB" id="FungiDB:CXQ87_001517"/>
<comment type="caution">
    <text evidence="3">The sequence shown here is derived from an EMBL/GenBank/DDBJ whole genome shotgun (WGS) entry which is preliminary data.</text>
</comment>
<evidence type="ECO:0000313" key="3">
    <source>
        <dbReference type="EMBL" id="PVH18586.1"/>
    </source>
</evidence>
<dbReference type="AlphaFoldDB" id="A0A2V1AM08"/>
<dbReference type="RefSeq" id="XP_025339526.1">
    <property type="nucleotide sequence ID" value="XM_025480053.1"/>
</dbReference>
<accession>A0A2V1AM08</accession>
<evidence type="ECO:0000256" key="1">
    <source>
        <dbReference type="SAM" id="MobiDB-lite"/>
    </source>
</evidence>
<dbReference type="EMBL" id="PKFP01000008">
    <property type="protein sequence ID" value="PVH18586.1"/>
    <property type="molecule type" value="Genomic_DNA"/>
</dbReference>
<dbReference type="GeneID" id="37001517"/>
<reference evidence="3 4" key="1">
    <citation type="submission" date="2017-12" db="EMBL/GenBank/DDBJ databases">
        <title>Genome Sequence of the Amphotericin B-resistant Candida duobushaemulonii strain, B09383.</title>
        <authorList>
            <person name="Chow N.A."/>
            <person name="Gade L."/>
            <person name="Batra D."/>
            <person name="Rowe L.A."/>
            <person name="Loparev V.N."/>
            <person name="Litvintseva A.P."/>
        </authorList>
    </citation>
    <scope>NUCLEOTIDE SEQUENCE [LARGE SCALE GENOMIC DNA]</scope>
    <source>
        <strain evidence="3 4">B09383</strain>
    </source>
</reference>
<keyword evidence="4" id="KW-1185">Reference proteome</keyword>
<evidence type="ECO:0000313" key="4">
    <source>
        <dbReference type="Proteomes" id="UP000244406"/>
    </source>
</evidence>
<name>A0A2V1AM08_9ASCO</name>
<gene>
    <name evidence="3" type="ORF">CXQ87_001517</name>
</gene>
<organism evidence="3 4">
    <name type="scientific">Candidozyma duobushaemuli</name>
    <dbReference type="NCBI Taxonomy" id="1231522"/>
    <lineage>
        <taxon>Eukaryota</taxon>
        <taxon>Fungi</taxon>
        <taxon>Dikarya</taxon>
        <taxon>Ascomycota</taxon>
        <taxon>Saccharomycotina</taxon>
        <taxon>Pichiomycetes</taxon>
        <taxon>Metschnikowiaceae</taxon>
        <taxon>Candidozyma</taxon>
    </lineage>
</organism>
<evidence type="ECO:0000256" key="2">
    <source>
        <dbReference type="SAM" id="SignalP"/>
    </source>
</evidence>
<feature type="region of interest" description="Disordered" evidence="1">
    <location>
        <begin position="126"/>
        <end position="160"/>
    </location>
</feature>
<keyword evidence="2" id="KW-0732">Signal</keyword>
<feature type="signal peptide" evidence="2">
    <location>
        <begin position="1"/>
        <end position="18"/>
    </location>
</feature>
<feature type="chain" id="PRO_5015987265" evidence="2">
    <location>
        <begin position="19"/>
        <end position="179"/>
    </location>
</feature>
<protein>
    <submittedName>
        <fullName evidence="3">Uncharacterized protein</fullName>
    </submittedName>
</protein>